<accession>A0AAU0UMQ3</accession>
<dbReference type="InterPro" id="IPR003593">
    <property type="entry name" value="AAA+_ATPase"/>
</dbReference>
<dbReference type="Pfam" id="PF00005">
    <property type="entry name" value="ABC_tran"/>
    <property type="match status" value="1"/>
</dbReference>
<feature type="domain" description="ABC transporter" evidence="7">
    <location>
        <begin position="13"/>
        <end position="254"/>
    </location>
</feature>
<evidence type="ECO:0000256" key="6">
    <source>
        <dbReference type="ARBA" id="ARBA00023136"/>
    </source>
</evidence>
<dbReference type="Gene3D" id="3.40.50.300">
    <property type="entry name" value="P-loop containing nucleotide triphosphate hydrolases"/>
    <property type="match status" value="1"/>
</dbReference>
<dbReference type="KEGG" id="dbc:MFMK1_001242"/>
<dbReference type="PANTHER" id="PTHR43166:SF6">
    <property type="entry name" value="PHOSPHONATES IMPORT ATP-BINDING PROTEIN PHNC"/>
    <property type="match status" value="1"/>
</dbReference>
<keyword evidence="6" id="KW-0472">Membrane</keyword>
<keyword evidence="9" id="KW-1185">Reference proteome</keyword>
<dbReference type="AlphaFoldDB" id="A0AAU0UMQ3"/>
<evidence type="ECO:0000259" key="7">
    <source>
        <dbReference type="PROSITE" id="PS50893"/>
    </source>
</evidence>
<dbReference type="PANTHER" id="PTHR43166">
    <property type="entry name" value="AMINO ACID IMPORT ATP-BINDING PROTEIN"/>
    <property type="match status" value="1"/>
</dbReference>
<keyword evidence="5" id="KW-1278">Translocase</keyword>
<dbReference type="SUPFAM" id="SSF52540">
    <property type="entry name" value="P-loop containing nucleoside triphosphate hydrolases"/>
    <property type="match status" value="1"/>
</dbReference>
<keyword evidence="1" id="KW-0813">Transport</keyword>
<reference evidence="8 9" key="1">
    <citation type="submission" date="2023-04" db="EMBL/GenBank/DDBJ databases">
        <authorList>
            <person name="Hsu D."/>
        </authorList>
    </citation>
    <scope>NUCLEOTIDE SEQUENCE [LARGE SCALE GENOMIC DNA]</scope>
    <source>
        <strain evidence="8 9">MK1</strain>
    </source>
</reference>
<evidence type="ECO:0000313" key="8">
    <source>
        <dbReference type="EMBL" id="WRO21434.1"/>
    </source>
</evidence>
<sequence>MITAPAKQSVPMLKMDNISKYYGGEETLAPLSLSINKGETVAVIGPSGAGKTTLLNILGTIVQPDRGQVLINGMSSKNLKPGRQLSRMVGVMHQQLDLIGQLSVINNVLAGRLGEWGLLRSLLSLIIPQEKALAVKALERVGIPEKLYQKTSRLSGGEQQRVAMARILVQQPQAILADEPISSLDPTRAVDILSMLVNFSRENGQTLVVSLHSVEYALQYFNRIIALRHGKIFFDRPANQVTREDMDQLFQIEEEANERCKPWPA</sequence>
<dbReference type="PROSITE" id="PS00211">
    <property type="entry name" value="ABC_TRANSPORTER_1"/>
    <property type="match status" value="1"/>
</dbReference>
<evidence type="ECO:0000256" key="3">
    <source>
        <dbReference type="ARBA" id="ARBA00022741"/>
    </source>
</evidence>
<dbReference type="SMART" id="SM00382">
    <property type="entry name" value="AAA"/>
    <property type="match status" value="1"/>
</dbReference>
<dbReference type="InterPro" id="IPR027417">
    <property type="entry name" value="P-loop_NTPase"/>
</dbReference>
<dbReference type="GO" id="GO:0016887">
    <property type="term" value="F:ATP hydrolysis activity"/>
    <property type="evidence" value="ECO:0007669"/>
    <property type="project" value="InterPro"/>
</dbReference>
<name>A0AAU0UMQ3_9FIRM</name>
<dbReference type="PROSITE" id="PS50893">
    <property type="entry name" value="ABC_TRANSPORTER_2"/>
    <property type="match status" value="1"/>
</dbReference>
<keyword evidence="3" id="KW-0547">Nucleotide-binding</keyword>
<dbReference type="RefSeq" id="WP_366924278.1">
    <property type="nucleotide sequence ID" value="NZ_CP121694.1"/>
</dbReference>
<proteinExistence type="predicted"/>
<dbReference type="EMBL" id="CP121694">
    <property type="protein sequence ID" value="WRO21434.1"/>
    <property type="molecule type" value="Genomic_DNA"/>
</dbReference>
<keyword evidence="4 8" id="KW-0067">ATP-binding</keyword>
<protein>
    <submittedName>
        <fullName evidence="8">ATP-binding cassette domain-containing protein</fullName>
    </submittedName>
</protein>
<evidence type="ECO:0000313" key="9">
    <source>
        <dbReference type="Proteomes" id="UP001329915"/>
    </source>
</evidence>
<evidence type="ECO:0000256" key="1">
    <source>
        <dbReference type="ARBA" id="ARBA00022448"/>
    </source>
</evidence>
<dbReference type="InterPro" id="IPR003439">
    <property type="entry name" value="ABC_transporter-like_ATP-bd"/>
</dbReference>
<gene>
    <name evidence="8" type="ORF">MFMK1_001242</name>
</gene>
<evidence type="ECO:0000256" key="4">
    <source>
        <dbReference type="ARBA" id="ARBA00022840"/>
    </source>
</evidence>
<organism evidence="8 9">
    <name type="scientific">Metallumcola ferriviriculae</name>
    <dbReference type="NCBI Taxonomy" id="3039180"/>
    <lineage>
        <taxon>Bacteria</taxon>
        <taxon>Bacillati</taxon>
        <taxon>Bacillota</taxon>
        <taxon>Clostridia</taxon>
        <taxon>Neomoorellales</taxon>
        <taxon>Desulfitibacteraceae</taxon>
        <taxon>Metallumcola</taxon>
    </lineage>
</organism>
<keyword evidence="2" id="KW-1003">Cell membrane</keyword>
<dbReference type="InterPro" id="IPR050086">
    <property type="entry name" value="MetN_ABC_transporter-like"/>
</dbReference>
<dbReference type="GO" id="GO:0005524">
    <property type="term" value="F:ATP binding"/>
    <property type="evidence" value="ECO:0007669"/>
    <property type="project" value="UniProtKB-KW"/>
</dbReference>
<evidence type="ECO:0000256" key="5">
    <source>
        <dbReference type="ARBA" id="ARBA00022967"/>
    </source>
</evidence>
<dbReference type="InterPro" id="IPR017871">
    <property type="entry name" value="ABC_transporter-like_CS"/>
</dbReference>
<evidence type="ECO:0000256" key="2">
    <source>
        <dbReference type="ARBA" id="ARBA00022475"/>
    </source>
</evidence>
<dbReference type="Proteomes" id="UP001329915">
    <property type="component" value="Chromosome"/>
</dbReference>